<organism evidence="3 4">
    <name type="scientific">Streptomyces albiaxialis</name>
    <dbReference type="NCBI Taxonomy" id="329523"/>
    <lineage>
        <taxon>Bacteria</taxon>
        <taxon>Bacillati</taxon>
        <taxon>Actinomycetota</taxon>
        <taxon>Actinomycetes</taxon>
        <taxon>Kitasatosporales</taxon>
        <taxon>Streptomycetaceae</taxon>
        <taxon>Streptomyces</taxon>
    </lineage>
</organism>
<keyword evidence="1 3" id="KW-0489">Methyltransferase</keyword>
<protein>
    <submittedName>
        <fullName evidence="3">Class I SAM-dependent methyltransferase</fullName>
    </submittedName>
</protein>
<dbReference type="GO" id="GO:0032259">
    <property type="term" value="P:methylation"/>
    <property type="evidence" value="ECO:0007669"/>
    <property type="project" value="UniProtKB-KW"/>
</dbReference>
<dbReference type="InterPro" id="IPR051052">
    <property type="entry name" value="Diverse_substrate_MTase"/>
</dbReference>
<dbReference type="Pfam" id="PF13489">
    <property type="entry name" value="Methyltransf_23"/>
    <property type="match status" value="1"/>
</dbReference>
<comment type="caution">
    <text evidence="3">The sequence shown here is derived from an EMBL/GenBank/DDBJ whole genome shotgun (WGS) entry which is preliminary data.</text>
</comment>
<dbReference type="GO" id="GO:0008168">
    <property type="term" value="F:methyltransferase activity"/>
    <property type="evidence" value="ECO:0007669"/>
    <property type="project" value="UniProtKB-KW"/>
</dbReference>
<dbReference type="Proteomes" id="UP001500016">
    <property type="component" value="Unassembled WGS sequence"/>
</dbReference>
<dbReference type="PANTHER" id="PTHR44942">
    <property type="entry name" value="METHYLTRANSF_11 DOMAIN-CONTAINING PROTEIN"/>
    <property type="match status" value="1"/>
</dbReference>
<keyword evidence="4" id="KW-1185">Reference proteome</keyword>
<dbReference type="EMBL" id="BAAAPE010000016">
    <property type="protein sequence ID" value="GAA2097322.1"/>
    <property type="molecule type" value="Genomic_DNA"/>
</dbReference>
<accession>A0ABN2WRD1</accession>
<evidence type="ECO:0000313" key="4">
    <source>
        <dbReference type="Proteomes" id="UP001500016"/>
    </source>
</evidence>
<sequence>MAESFGIDAARYDRTRPRYPEALVARIAAEAPGPDVLDVGTGTGIAARQLRGAGCRVLGVEPDPRMAEAARRSGIEAEVAVFEEWDPEDRVFDAVVAGQAWHWIDPVAGARKAARALRPGGLLAPFWNVFAFPDGLGEDIADICQRALPDAPFDFRGVVATGLDTDPPFLTTVADGIREAGGFGATETWRYDWEWTYSRDAWLDQMPTQGAFTRLPPEKLAGILRDVGTAIDAGGGDFTMRYATLAVTARRDGTA</sequence>
<reference evidence="3 4" key="1">
    <citation type="journal article" date="2019" name="Int. J. Syst. Evol. Microbiol.">
        <title>The Global Catalogue of Microorganisms (GCM) 10K type strain sequencing project: providing services to taxonomists for standard genome sequencing and annotation.</title>
        <authorList>
            <consortium name="The Broad Institute Genomics Platform"/>
            <consortium name="The Broad Institute Genome Sequencing Center for Infectious Disease"/>
            <person name="Wu L."/>
            <person name="Ma J."/>
        </authorList>
    </citation>
    <scope>NUCLEOTIDE SEQUENCE [LARGE SCALE GENOMIC DNA]</scope>
    <source>
        <strain evidence="3 4">JCM 15478</strain>
    </source>
</reference>
<dbReference type="Gene3D" id="3.40.50.150">
    <property type="entry name" value="Vaccinia Virus protein VP39"/>
    <property type="match status" value="1"/>
</dbReference>
<dbReference type="SUPFAM" id="SSF53335">
    <property type="entry name" value="S-adenosyl-L-methionine-dependent methyltransferases"/>
    <property type="match status" value="1"/>
</dbReference>
<evidence type="ECO:0000313" key="3">
    <source>
        <dbReference type="EMBL" id="GAA2097322.1"/>
    </source>
</evidence>
<evidence type="ECO:0000256" key="2">
    <source>
        <dbReference type="ARBA" id="ARBA00022679"/>
    </source>
</evidence>
<evidence type="ECO:0000256" key="1">
    <source>
        <dbReference type="ARBA" id="ARBA00022603"/>
    </source>
</evidence>
<keyword evidence="2" id="KW-0808">Transferase</keyword>
<dbReference type="PANTHER" id="PTHR44942:SF4">
    <property type="entry name" value="METHYLTRANSFERASE TYPE 11 DOMAIN-CONTAINING PROTEIN"/>
    <property type="match status" value="1"/>
</dbReference>
<gene>
    <name evidence="3" type="ORF">GCM10009801_67570</name>
</gene>
<dbReference type="CDD" id="cd02440">
    <property type="entry name" value="AdoMet_MTases"/>
    <property type="match status" value="1"/>
</dbReference>
<dbReference type="InterPro" id="IPR029063">
    <property type="entry name" value="SAM-dependent_MTases_sf"/>
</dbReference>
<proteinExistence type="predicted"/>
<name>A0ABN2WRD1_9ACTN</name>